<name>A0A7X0JS43_9GAMM</name>
<keyword evidence="1" id="KW-1133">Transmembrane helix</keyword>
<dbReference type="EMBL" id="JACHHT010000001">
    <property type="protein sequence ID" value="MBB6521270.1"/>
    <property type="molecule type" value="Genomic_DNA"/>
</dbReference>
<feature type="transmembrane region" description="Helical" evidence="1">
    <location>
        <begin position="337"/>
        <end position="358"/>
    </location>
</feature>
<feature type="transmembrane region" description="Helical" evidence="1">
    <location>
        <begin position="136"/>
        <end position="162"/>
    </location>
</feature>
<reference evidence="2 3" key="1">
    <citation type="submission" date="2020-08" db="EMBL/GenBank/DDBJ databases">
        <title>Genomic Encyclopedia of Type Strains, Phase IV (KMG-IV): sequencing the most valuable type-strain genomes for metagenomic binning, comparative biology and taxonomic classification.</title>
        <authorList>
            <person name="Goeker M."/>
        </authorList>
    </citation>
    <scope>NUCLEOTIDE SEQUENCE [LARGE SCALE GENOMIC DNA]</scope>
    <source>
        <strain evidence="2 3">DSM 22368</strain>
    </source>
</reference>
<keyword evidence="1" id="KW-0472">Membrane</keyword>
<gene>
    <name evidence="2" type="ORF">HNR48_001548</name>
</gene>
<organism evidence="2 3">
    <name type="scientific">Pseudoteredinibacter isoporae</name>
    <dbReference type="NCBI Taxonomy" id="570281"/>
    <lineage>
        <taxon>Bacteria</taxon>
        <taxon>Pseudomonadati</taxon>
        <taxon>Pseudomonadota</taxon>
        <taxon>Gammaproteobacteria</taxon>
        <taxon>Cellvibrionales</taxon>
        <taxon>Cellvibrionaceae</taxon>
        <taxon>Pseudoteredinibacter</taxon>
    </lineage>
</organism>
<protein>
    <submittedName>
        <fullName evidence="2">Putative iron-regulated membrane protein</fullName>
    </submittedName>
</protein>
<feature type="transmembrane region" description="Helical" evidence="1">
    <location>
        <begin position="191"/>
        <end position="212"/>
    </location>
</feature>
<dbReference type="AlphaFoldDB" id="A0A7X0JS43"/>
<comment type="caution">
    <text evidence="2">The sequence shown here is derived from an EMBL/GenBank/DDBJ whole genome shotgun (WGS) entry which is preliminary data.</text>
</comment>
<dbReference type="Pfam" id="PF03929">
    <property type="entry name" value="PepSY_TM"/>
    <property type="match status" value="1"/>
</dbReference>
<feature type="transmembrane region" description="Helical" evidence="1">
    <location>
        <begin position="370"/>
        <end position="390"/>
    </location>
</feature>
<proteinExistence type="predicted"/>
<dbReference type="PANTHER" id="PTHR34219">
    <property type="entry name" value="IRON-REGULATED INNER MEMBRANE PROTEIN-RELATED"/>
    <property type="match status" value="1"/>
</dbReference>
<evidence type="ECO:0000256" key="1">
    <source>
        <dbReference type="SAM" id="Phobius"/>
    </source>
</evidence>
<accession>A0A7X0JS43</accession>
<dbReference type="Proteomes" id="UP000528457">
    <property type="component" value="Unassembled WGS sequence"/>
</dbReference>
<keyword evidence="1" id="KW-0812">Transmembrane</keyword>
<sequence length="505" mass="56688">MFSVKKNKSNKRRLYQLHASFGFHLAALLSLVLITGTIAVVSDEIDWLFLPQLRASEGEQKQSWGAMELAIKQHAPGHALVRLETGEGDYLNYRASMLDLEGKRYYLYIDPHTAAVTGRTGTLTVQRFFRDLHRYLFMPGIIGLPVVCSLALVLALMMYTGLATSRPWTKKATRLRFQGDSRISVSDGHKVIGIWGSWFLLLMILTSVWYLAEWGGLIAGKRFEPQRPGLSKERVEQLGTQIVDLNADALIAAARQAYPQLQPTEIQFARTPKSSVIVLGHTDDWLVRSRANRVFLDPVSAEVIKVQRSTELGAVAYLNEMADPWHFGSFASFTSKLIWFLFGVGLSFLSLSGVWLYWKRVRSMAPSKAQYYTLGLVALTFVIGFFYVRLHLSTPGFPRSSELPTLRQEGIQARLLLETDSSGQYSGNALLRINASVGRPNIKTAEFALLGLEGKTFTARARGARHIVWYEQALDAESLVLASGIQVNVKREGRSDLIFEWPIKR</sequence>
<dbReference type="InParanoid" id="A0A7X0JS43"/>
<keyword evidence="3" id="KW-1185">Reference proteome</keyword>
<evidence type="ECO:0000313" key="3">
    <source>
        <dbReference type="Proteomes" id="UP000528457"/>
    </source>
</evidence>
<dbReference type="RefSeq" id="WP_166848955.1">
    <property type="nucleotide sequence ID" value="NZ_JAAONY010000001.1"/>
</dbReference>
<dbReference type="InterPro" id="IPR005625">
    <property type="entry name" value="PepSY-ass_TM"/>
</dbReference>
<evidence type="ECO:0000313" key="2">
    <source>
        <dbReference type="EMBL" id="MBB6521270.1"/>
    </source>
</evidence>
<dbReference type="PANTHER" id="PTHR34219:SF8">
    <property type="entry name" value="PEPSY DOMAIN-CONTAINING PROTEIN"/>
    <property type="match status" value="1"/>
</dbReference>
<feature type="transmembrane region" description="Helical" evidence="1">
    <location>
        <begin position="21"/>
        <end position="41"/>
    </location>
</feature>